<evidence type="ECO:0000313" key="2">
    <source>
        <dbReference type="Proteomes" id="UP001590951"/>
    </source>
</evidence>
<dbReference type="EMBL" id="JBHFEH010000015">
    <property type="protein sequence ID" value="KAL2054500.1"/>
    <property type="molecule type" value="Genomic_DNA"/>
</dbReference>
<dbReference type="Proteomes" id="UP001590951">
    <property type="component" value="Unassembled WGS sequence"/>
</dbReference>
<proteinExistence type="predicted"/>
<reference evidence="1 2" key="1">
    <citation type="submission" date="2024-09" db="EMBL/GenBank/DDBJ databases">
        <title>Rethinking Asexuality: The Enigmatic Case of Functional Sexual Genes in Lepraria (Stereocaulaceae).</title>
        <authorList>
            <person name="Doellman M."/>
            <person name="Sun Y."/>
            <person name="Barcenas-Pena A."/>
            <person name="Lumbsch H.T."/>
            <person name="Grewe F."/>
        </authorList>
    </citation>
    <scope>NUCLEOTIDE SEQUENCE [LARGE SCALE GENOMIC DNA]</scope>
    <source>
        <strain evidence="1 2">Grewe 0041</strain>
    </source>
</reference>
<accession>A0ABR4B9K3</accession>
<gene>
    <name evidence="1" type="ORF">ABVK25_005248</name>
</gene>
<comment type="caution">
    <text evidence="1">The sequence shown here is derived from an EMBL/GenBank/DDBJ whole genome shotgun (WGS) entry which is preliminary data.</text>
</comment>
<sequence>MYASRVTSKTSEQAFGYIRTAESGTYGRFLSFSIVKHANPINCCSKPHKSSELLVSPLAGRDEKCGRLLYKVSLDCFVFPTAISDFKPLWRVLVLLNLIDK</sequence>
<keyword evidence="2" id="KW-1185">Reference proteome</keyword>
<protein>
    <submittedName>
        <fullName evidence="1">Uncharacterized protein</fullName>
    </submittedName>
</protein>
<evidence type="ECO:0000313" key="1">
    <source>
        <dbReference type="EMBL" id="KAL2054500.1"/>
    </source>
</evidence>
<organism evidence="1 2">
    <name type="scientific">Lepraria finkii</name>
    <dbReference type="NCBI Taxonomy" id="1340010"/>
    <lineage>
        <taxon>Eukaryota</taxon>
        <taxon>Fungi</taxon>
        <taxon>Dikarya</taxon>
        <taxon>Ascomycota</taxon>
        <taxon>Pezizomycotina</taxon>
        <taxon>Lecanoromycetes</taxon>
        <taxon>OSLEUM clade</taxon>
        <taxon>Lecanoromycetidae</taxon>
        <taxon>Lecanorales</taxon>
        <taxon>Lecanorineae</taxon>
        <taxon>Stereocaulaceae</taxon>
        <taxon>Lepraria</taxon>
    </lineage>
</organism>
<name>A0ABR4B9K3_9LECA</name>